<dbReference type="EMBL" id="JAPQKI010000009">
    <property type="protein sequence ID" value="KAJ5089676.1"/>
    <property type="molecule type" value="Genomic_DNA"/>
</dbReference>
<dbReference type="Pfam" id="PF11937">
    <property type="entry name" value="DUF3455"/>
    <property type="match status" value="1"/>
</dbReference>
<gene>
    <name evidence="2" type="ORF">N7532_008360</name>
</gene>
<sequence length="253" mass="27234">MKAIATFLFLFIGIAEVLSLSEPLRLVSAFSHITGELDKLSLGNCSLKGLELPLNHTKTRLPGPSSHLSLKFVAIGRGTQNYSCSSSETSSHPKKSSTPVATGAAATLFDASCLASQSLTLLHEFPAAIGHISPGSLAFMAEALTLITNTSELIIGEHYFNTAGDPFFDLSMSGLDMWIDAKKKASVNAPTRVSRSSGKDESDVPWLKLGCKNCKDIQEVYRVLTFEGVAPSTCMGQNDTVLIQYAAEYWFYG</sequence>
<dbReference type="RefSeq" id="XP_056471658.1">
    <property type="nucleotide sequence ID" value="XM_056620852.1"/>
</dbReference>
<reference evidence="2" key="1">
    <citation type="submission" date="2022-11" db="EMBL/GenBank/DDBJ databases">
        <authorList>
            <person name="Petersen C."/>
        </authorList>
    </citation>
    <scope>NUCLEOTIDE SEQUENCE</scope>
    <source>
        <strain evidence="2">IBT 30761</strain>
    </source>
</reference>
<evidence type="ECO:0000313" key="2">
    <source>
        <dbReference type="EMBL" id="KAJ5089676.1"/>
    </source>
</evidence>
<dbReference type="InterPro" id="IPR021851">
    <property type="entry name" value="DUF3455"/>
</dbReference>
<comment type="caution">
    <text evidence="2">The sequence shown here is derived from an EMBL/GenBank/DDBJ whole genome shotgun (WGS) entry which is preliminary data.</text>
</comment>
<evidence type="ECO:0000256" key="1">
    <source>
        <dbReference type="SAM" id="SignalP"/>
    </source>
</evidence>
<dbReference type="AlphaFoldDB" id="A0A9W9EXF5"/>
<protein>
    <submittedName>
        <fullName evidence="2">Uncharacterized protein</fullName>
    </submittedName>
</protein>
<dbReference type="GeneID" id="81359831"/>
<dbReference type="Proteomes" id="UP001149074">
    <property type="component" value="Unassembled WGS sequence"/>
</dbReference>
<evidence type="ECO:0000313" key="3">
    <source>
        <dbReference type="Proteomes" id="UP001149074"/>
    </source>
</evidence>
<keyword evidence="1" id="KW-0732">Signal</keyword>
<accession>A0A9W9EXF5</accession>
<dbReference type="PANTHER" id="PTHR35567">
    <property type="entry name" value="MALATE DEHYDROGENASE (AFU_ORTHOLOGUE AFUA_2G13800)"/>
    <property type="match status" value="1"/>
</dbReference>
<proteinExistence type="predicted"/>
<name>A0A9W9EXF5_9EURO</name>
<dbReference type="OrthoDB" id="1859733at2759"/>
<dbReference type="PANTHER" id="PTHR35567:SF1">
    <property type="entry name" value="CONSERVED FUNGAL PROTEIN (AFU_ORTHOLOGUE AFUA_1G14230)"/>
    <property type="match status" value="1"/>
</dbReference>
<feature type="signal peptide" evidence="1">
    <location>
        <begin position="1"/>
        <end position="19"/>
    </location>
</feature>
<reference evidence="2" key="2">
    <citation type="journal article" date="2023" name="IMA Fungus">
        <title>Comparative genomic study of the Penicillium genus elucidates a diverse pangenome and 15 lateral gene transfer events.</title>
        <authorList>
            <person name="Petersen C."/>
            <person name="Sorensen T."/>
            <person name="Nielsen M.R."/>
            <person name="Sondergaard T.E."/>
            <person name="Sorensen J.L."/>
            <person name="Fitzpatrick D.A."/>
            <person name="Frisvad J.C."/>
            <person name="Nielsen K.L."/>
        </authorList>
    </citation>
    <scope>NUCLEOTIDE SEQUENCE</scope>
    <source>
        <strain evidence="2">IBT 30761</strain>
    </source>
</reference>
<feature type="chain" id="PRO_5040816823" evidence="1">
    <location>
        <begin position="20"/>
        <end position="253"/>
    </location>
</feature>
<keyword evidence="3" id="KW-1185">Reference proteome</keyword>
<organism evidence="2 3">
    <name type="scientific">Penicillium argentinense</name>
    <dbReference type="NCBI Taxonomy" id="1131581"/>
    <lineage>
        <taxon>Eukaryota</taxon>
        <taxon>Fungi</taxon>
        <taxon>Dikarya</taxon>
        <taxon>Ascomycota</taxon>
        <taxon>Pezizomycotina</taxon>
        <taxon>Eurotiomycetes</taxon>
        <taxon>Eurotiomycetidae</taxon>
        <taxon>Eurotiales</taxon>
        <taxon>Aspergillaceae</taxon>
        <taxon>Penicillium</taxon>
    </lineage>
</organism>